<proteinExistence type="predicted"/>
<dbReference type="AlphaFoldDB" id="A0A916ZZ74"/>
<gene>
    <name evidence="3" type="ORF">GCM10011390_43550</name>
</gene>
<feature type="domain" description="Anti-sigma factor NepR" evidence="2">
    <location>
        <begin position="30"/>
        <end position="63"/>
    </location>
</feature>
<organism evidence="3 4">
    <name type="scientific">Aureimonas endophytica</name>
    <dbReference type="NCBI Taxonomy" id="2027858"/>
    <lineage>
        <taxon>Bacteria</taxon>
        <taxon>Pseudomonadati</taxon>
        <taxon>Pseudomonadota</taxon>
        <taxon>Alphaproteobacteria</taxon>
        <taxon>Hyphomicrobiales</taxon>
        <taxon>Aurantimonadaceae</taxon>
        <taxon>Aureimonas</taxon>
    </lineage>
</organism>
<evidence type="ECO:0000313" key="3">
    <source>
        <dbReference type="EMBL" id="GGE19594.1"/>
    </source>
</evidence>
<reference evidence="3" key="1">
    <citation type="journal article" date="2014" name="Int. J. Syst. Evol. Microbiol.">
        <title>Complete genome sequence of Corynebacterium casei LMG S-19264T (=DSM 44701T), isolated from a smear-ripened cheese.</title>
        <authorList>
            <consortium name="US DOE Joint Genome Institute (JGI-PGF)"/>
            <person name="Walter F."/>
            <person name="Albersmeier A."/>
            <person name="Kalinowski J."/>
            <person name="Ruckert C."/>
        </authorList>
    </citation>
    <scope>NUCLEOTIDE SEQUENCE</scope>
    <source>
        <strain evidence="3">CGMCC 1.15367</strain>
    </source>
</reference>
<name>A0A916ZZ74_9HYPH</name>
<dbReference type="EMBL" id="BMIQ01000008">
    <property type="protein sequence ID" value="GGE19594.1"/>
    <property type="molecule type" value="Genomic_DNA"/>
</dbReference>
<evidence type="ECO:0000313" key="4">
    <source>
        <dbReference type="Proteomes" id="UP000644699"/>
    </source>
</evidence>
<feature type="region of interest" description="Disordered" evidence="1">
    <location>
        <begin position="1"/>
        <end position="30"/>
    </location>
</feature>
<feature type="compositionally biased region" description="Polar residues" evidence="1">
    <location>
        <begin position="11"/>
        <end position="22"/>
    </location>
</feature>
<dbReference type="InterPro" id="IPR041649">
    <property type="entry name" value="NepR"/>
</dbReference>
<dbReference type="Pfam" id="PF18557">
    <property type="entry name" value="NepR"/>
    <property type="match status" value="1"/>
</dbReference>
<protein>
    <recommendedName>
        <fullName evidence="2">Anti-sigma factor NepR domain-containing protein</fullName>
    </recommendedName>
</protein>
<sequence length="72" mass="7823">MEDRKREGNIVQGSHASPTASPSADLGPNTAIGRKLKAFYDDVASEPIPDRFLSLLDALDRAEQDTKNTGHE</sequence>
<dbReference type="RefSeq" id="WP_188912255.1">
    <property type="nucleotide sequence ID" value="NZ_BMIQ01000008.1"/>
</dbReference>
<evidence type="ECO:0000256" key="1">
    <source>
        <dbReference type="SAM" id="MobiDB-lite"/>
    </source>
</evidence>
<evidence type="ECO:0000259" key="2">
    <source>
        <dbReference type="Pfam" id="PF18557"/>
    </source>
</evidence>
<accession>A0A916ZZ74</accession>
<dbReference type="Proteomes" id="UP000644699">
    <property type="component" value="Unassembled WGS sequence"/>
</dbReference>
<keyword evidence="4" id="KW-1185">Reference proteome</keyword>
<reference evidence="3" key="2">
    <citation type="submission" date="2020-09" db="EMBL/GenBank/DDBJ databases">
        <authorList>
            <person name="Sun Q."/>
            <person name="Zhou Y."/>
        </authorList>
    </citation>
    <scope>NUCLEOTIDE SEQUENCE</scope>
    <source>
        <strain evidence="3">CGMCC 1.15367</strain>
    </source>
</reference>
<comment type="caution">
    <text evidence="3">The sequence shown here is derived from an EMBL/GenBank/DDBJ whole genome shotgun (WGS) entry which is preliminary data.</text>
</comment>